<evidence type="ECO:0000313" key="1">
    <source>
        <dbReference type="EMBL" id="MBX39664.1"/>
    </source>
</evidence>
<protein>
    <submittedName>
        <fullName evidence="1">Uncharacterized protein</fullName>
    </submittedName>
</protein>
<proteinExistence type="predicted"/>
<dbReference type="EMBL" id="GGEC01059180">
    <property type="protein sequence ID" value="MBX39664.1"/>
    <property type="molecule type" value="Transcribed_RNA"/>
</dbReference>
<accession>A0A2P2NB00</accession>
<dbReference type="AlphaFoldDB" id="A0A2P2NB00"/>
<name>A0A2P2NB00_RHIMU</name>
<organism evidence="1">
    <name type="scientific">Rhizophora mucronata</name>
    <name type="common">Asiatic mangrove</name>
    <dbReference type="NCBI Taxonomy" id="61149"/>
    <lineage>
        <taxon>Eukaryota</taxon>
        <taxon>Viridiplantae</taxon>
        <taxon>Streptophyta</taxon>
        <taxon>Embryophyta</taxon>
        <taxon>Tracheophyta</taxon>
        <taxon>Spermatophyta</taxon>
        <taxon>Magnoliopsida</taxon>
        <taxon>eudicotyledons</taxon>
        <taxon>Gunneridae</taxon>
        <taxon>Pentapetalae</taxon>
        <taxon>rosids</taxon>
        <taxon>fabids</taxon>
        <taxon>Malpighiales</taxon>
        <taxon>Rhizophoraceae</taxon>
        <taxon>Rhizophora</taxon>
    </lineage>
</organism>
<reference evidence="1" key="1">
    <citation type="submission" date="2018-02" db="EMBL/GenBank/DDBJ databases">
        <title>Rhizophora mucronata_Transcriptome.</title>
        <authorList>
            <person name="Meera S.P."/>
            <person name="Sreeshan A."/>
            <person name="Augustine A."/>
        </authorList>
    </citation>
    <scope>NUCLEOTIDE SEQUENCE</scope>
    <source>
        <tissue evidence="1">Leaf</tissue>
    </source>
</reference>
<sequence length="56" mass="6322">MDFFSLSPLECEKISHQNQKAVLSQPCLSTTHFHIYGGGKKILCTNLQLLLERSES</sequence>